<evidence type="ECO:0000256" key="3">
    <source>
        <dbReference type="ARBA" id="ARBA00022857"/>
    </source>
</evidence>
<keyword evidence="3" id="KW-0521">NADP</keyword>
<dbReference type="Pfam" id="PF08501">
    <property type="entry name" value="Shikimate_dh_N"/>
    <property type="match status" value="1"/>
</dbReference>
<organism evidence="9 10">
    <name type="scientific">Bordetella genomosp. 10</name>
    <dbReference type="NCBI Taxonomy" id="1416804"/>
    <lineage>
        <taxon>Bacteria</taxon>
        <taxon>Pseudomonadati</taxon>
        <taxon>Pseudomonadota</taxon>
        <taxon>Betaproteobacteria</taxon>
        <taxon>Burkholderiales</taxon>
        <taxon>Alcaligenaceae</taxon>
        <taxon>Bordetella</taxon>
    </lineage>
</organism>
<evidence type="ECO:0000259" key="8">
    <source>
        <dbReference type="Pfam" id="PF08501"/>
    </source>
</evidence>
<dbReference type="SUPFAM" id="SSF51735">
    <property type="entry name" value="NAD(P)-binding Rossmann-fold domains"/>
    <property type="match status" value="1"/>
</dbReference>
<comment type="catalytic activity">
    <reaction evidence="6">
        <text>shikimate + NADP(+) = 3-dehydroshikimate + NADPH + H(+)</text>
        <dbReference type="Rhea" id="RHEA:17737"/>
        <dbReference type="ChEBI" id="CHEBI:15378"/>
        <dbReference type="ChEBI" id="CHEBI:16630"/>
        <dbReference type="ChEBI" id="CHEBI:36208"/>
        <dbReference type="ChEBI" id="CHEBI:57783"/>
        <dbReference type="ChEBI" id="CHEBI:58349"/>
        <dbReference type="EC" id="1.1.1.25"/>
    </reaction>
</comment>
<dbReference type="EC" id="1.1.1.25" evidence="2"/>
<keyword evidence="4" id="KW-0560">Oxidoreductase</keyword>
<dbReference type="Gene3D" id="3.40.50.10860">
    <property type="entry name" value="Leucine Dehydrogenase, chain A, domain 1"/>
    <property type="match status" value="1"/>
</dbReference>
<gene>
    <name evidence="9" type="ORF">CAL29_12665</name>
</gene>
<evidence type="ECO:0000313" key="9">
    <source>
        <dbReference type="EMBL" id="OZI34370.1"/>
    </source>
</evidence>
<sequence>MKTPTATDTATTKNATITITGETRIYGILADPIHHVQTPQRMNEHFAALGHDGVLVPLHAGADTLAQVIQGLRGLRNLGGVIVTVPHKTAIVGLCDEVSDSARLIGAANVVRREADGRMVGHMLDGEGFVGGLRDAGVEPRGRSAYLAGAGGAANAIAFALVQAGVSRLTIANRTRAKAEDLKQRLARLDAAADVVVGTPDPSGHDLVVNATSLGLREGDALPLDAARLTPDQRVCEIIMQPRETALLRAARQRGCPVHYGAPMLAAQIALMARFLGVPGPAAAA</sequence>
<protein>
    <recommendedName>
        <fullName evidence="2">shikimate dehydrogenase (NADP(+))</fullName>
        <ecNumber evidence="2">1.1.1.25</ecNumber>
    </recommendedName>
</protein>
<dbReference type="GO" id="GO:0019632">
    <property type="term" value="P:shikimate metabolic process"/>
    <property type="evidence" value="ECO:0007669"/>
    <property type="project" value="TreeGrafter"/>
</dbReference>
<evidence type="ECO:0000256" key="2">
    <source>
        <dbReference type="ARBA" id="ARBA00012962"/>
    </source>
</evidence>
<dbReference type="InterPro" id="IPR013708">
    <property type="entry name" value="Shikimate_DH-bd_N"/>
</dbReference>
<evidence type="ECO:0000256" key="5">
    <source>
        <dbReference type="ARBA" id="ARBA00023141"/>
    </source>
</evidence>
<dbReference type="GO" id="GO:0009423">
    <property type="term" value="P:chorismate biosynthetic process"/>
    <property type="evidence" value="ECO:0007669"/>
    <property type="project" value="UniProtKB-UniPathway"/>
</dbReference>
<evidence type="ECO:0000256" key="4">
    <source>
        <dbReference type="ARBA" id="ARBA00023002"/>
    </source>
</evidence>
<dbReference type="Proteomes" id="UP000216020">
    <property type="component" value="Unassembled WGS sequence"/>
</dbReference>
<dbReference type="GO" id="GO:0050661">
    <property type="term" value="F:NADP binding"/>
    <property type="evidence" value="ECO:0007669"/>
    <property type="project" value="TreeGrafter"/>
</dbReference>
<evidence type="ECO:0000259" key="7">
    <source>
        <dbReference type="Pfam" id="PF01488"/>
    </source>
</evidence>
<reference evidence="10" key="1">
    <citation type="submission" date="2017-05" db="EMBL/GenBank/DDBJ databases">
        <title>Complete and WGS of Bordetella genogroups.</title>
        <authorList>
            <person name="Spilker T."/>
            <person name="Lipuma J."/>
        </authorList>
    </citation>
    <scope>NUCLEOTIDE SEQUENCE [LARGE SCALE GENOMIC DNA]</scope>
    <source>
        <strain evidence="10">AU16122</strain>
    </source>
</reference>
<dbReference type="EMBL" id="NEVM01000002">
    <property type="protein sequence ID" value="OZI34370.1"/>
    <property type="molecule type" value="Genomic_DNA"/>
</dbReference>
<proteinExistence type="predicted"/>
<dbReference type="RefSeq" id="WP_094853367.1">
    <property type="nucleotide sequence ID" value="NZ_NEVM01000002.1"/>
</dbReference>
<dbReference type="PANTHER" id="PTHR21089">
    <property type="entry name" value="SHIKIMATE DEHYDROGENASE"/>
    <property type="match status" value="1"/>
</dbReference>
<dbReference type="Gene3D" id="3.40.50.720">
    <property type="entry name" value="NAD(P)-binding Rossmann-like Domain"/>
    <property type="match status" value="1"/>
</dbReference>
<dbReference type="SUPFAM" id="SSF53223">
    <property type="entry name" value="Aminoacid dehydrogenase-like, N-terminal domain"/>
    <property type="match status" value="1"/>
</dbReference>
<keyword evidence="10" id="KW-1185">Reference proteome</keyword>
<dbReference type="UniPathway" id="UPA00053">
    <property type="reaction ID" value="UER00087"/>
</dbReference>
<dbReference type="PANTHER" id="PTHR21089:SF1">
    <property type="entry name" value="BIFUNCTIONAL 3-DEHYDROQUINATE DEHYDRATASE_SHIKIMATE DEHYDROGENASE, CHLOROPLASTIC"/>
    <property type="match status" value="1"/>
</dbReference>
<dbReference type="Pfam" id="PF01488">
    <property type="entry name" value="Shikimate_DH"/>
    <property type="match status" value="1"/>
</dbReference>
<dbReference type="GO" id="GO:0005829">
    <property type="term" value="C:cytosol"/>
    <property type="evidence" value="ECO:0007669"/>
    <property type="project" value="TreeGrafter"/>
</dbReference>
<accession>A0A261SC55</accession>
<dbReference type="InterPro" id="IPR036291">
    <property type="entry name" value="NAD(P)-bd_dom_sf"/>
</dbReference>
<dbReference type="InterPro" id="IPR022893">
    <property type="entry name" value="Shikimate_DH_fam"/>
</dbReference>
<dbReference type="AlphaFoldDB" id="A0A261SC55"/>
<dbReference type="GO" id="GO:0009073">
    <property type="term" value="P:aromatic amino acid family biosynthetic process"/>
    <property type="evidence" value="ECO:0007669"/>
    <property type="project" value="UniProtKB-KW"/>
</dbReference>
<evidence type="ECO:0000256" key="6">
    <source>
        <dbReference type="ARBA" id="ARBA00049442"/>
    </source>
</evidence>
<name>A0A261SC55_9BORD</name>
<keyword evidence="5" id="KW-0028">Amino-acid biosynthesis</keyword>
<dbReference type="OrthoDB" id="3609723at2"/>
<dbReference type="GO" id="GO:0004764">
    <property type="term" value="F:shikimate 3-dehydrogenase (NADP+) activity"/>
    <property type="evidence" value="ECO:0007669"/>
    <property type="project" value="UniProtKB-EC"/>
</dbReference>
<keyword evidence="5" id="KW-0057">Aromatic amino acid biosynthesis</keyword>
<feature type="domain" description="Shikimate dehydrogenase substrate binding N-terminal" evidence="8">
    <location>
        <begin position="28"/>
        <end position="111"/>
    </location>
</feature>
<evidence type="ECO:0000256" key="1">
    <source>
        <dbReference type="ARBA" id="ARBA00004871"/>
    </source>
</evidence>
<comment type="caution">
    <text evidence="9">The sequence shown here is derived from an EMBL/GenBank/DDBJ whole genome shotgun (WGS) entry which is preliminary data.</text>
</comment>
<feature type="domain" description="Quinate/shikimate 5-dehydrogenase/glutamyl-tRNA reductase" evidence="7">
    <location>
        <begin position="143"/>
        <end position="187"/>
    </location>
</feature>
<dbReference type="CDD" id="cd01065">
    <property type="entry name" value="NAD_bind_Shikimate_DH"/>
    <property type="match status" value="1"/>
</dbReference>
<comment type="pathway">
    <text evidence="1">Metabolic intermediate biosynthesis; chorismate biosynthesis; chorismate from D-erythrose 4-phosphate and phosphoenolpyruvate: step 4/7.</text>
</comment>
<dbReference type="InterPro" id="IPR006151">
    <property type="entry name" value="Shikm_DH/Glu-tRNA_Rdtase"/>
</dbReference>
<dbReference type="InterPro" id="IPR046346">
    <property type="entry name" value="Aminoacid_DH-like_N_sf"/>
</dbReference>
<evidence type="ECO:0000313" key="10">
    <source>
        <dbReference type="Proteomes" id="UP000216020"/>
    </source>
</evidence>